<reference evidence="1 2" key="1">
    <citation type="submission" date="2019-09" db="EMBL/GenBank/DDBJ databases">
        <title>Genomes of family Cryomorphaceae.</title>
        <authorList>
            <person name="Bowman J.P."/>
        </authorList>
    </citation>
    <scope>NUCLEOTIDE SEQUENCE [LARGE SCALE GENOMIC DNA]</scope>
    <source>
        <strain evidence="1 2">LMG 25704</strain>
    </source>
</reference>
<dbReference type="RefSeq" id="WP_151667863.1">
    <property type="nucleotide sequence ID" value="NZ_WBVO01000009.1"/>
</dbReference>
<accession>A0A6N6RGT6</accession>
<keyword evidence="2" id="KW-1185">Reference proteome</keyword>
<evidence type="ECO:0000313" key="2">
    <source>
        <dbReference type="Proteomes" id="UP000468650"/>
    </source>
</evidence>
<protein>
    <submittedName>
        <fullName evidence="1">Uncharacterized protein</fullName>
    </submittedName>
</protein>
<organism evidence="1 2">
    <name type="scientific">Phaeocystidibacter luteus</name>
    <dbReference type="NCBI Taxonomy" id="911197"/>
    <lineage>
        <taxon>Bacteria</taxon>
        <taxon>Pseudomonadati</taxon>
        <taxon>Bacteroidota</taxon>
        <taxon>Flavobacteriia</taxon>
        <taxon>Flavobacteriales</taxon>
        <taxon>Phaeocystidibacteraceae</taxon>
        <taxon>Phaeocystidibacter</taxon>
    </lineage>
</organism>
<dbReference type="EMBL" id="WBVO01000009">
    <property type="protein sequence ID" value="KAB2808049.1"/>
    <property type="molecule type" value="Genomic_DNA"/>
</dbReference>
<dbReference type="AlphaFoldDB" id="A0A6N6RGT6"/>
<evidence type="ECO:0000313" key="1">
    <source>
        <dbReference type="EMBL" id="KAB2808049.1"/>
    </source>
</evidence>
<dbReference type="OrthoDB" id="1466422at2"/>
<name>A0A6N6RGT6_9FLAO</name>
<proteinExistence type="predicted"/>
<gene>
    <name evidence="1" type="ORF">F8C67_10785</name>
</gene>
<sequence>MKNVIYAIRAALLVLAGFLAYKTYRVVMEPIEFERIEKRRFADVITSLEDIREAQKLYKQENGQYTGDLDVLIGYVDTGMVDIRTRKDSSFMRYNEVYRTDMNVDTVIYRTIGTESVKERLFTSEYNAEARMRYIPYSDNVEFEMDASVIDRNGVEVPVFEVKAGYDKIYHDLIAKGQYAYFIDENAELIIGSLTEPTLSGNWK</sequence>
<comment type="caution">
    <text evidence="1">The sequence shown here is derived from an EMBL/GenBank/DDBJ whole genome shotgun (WGS) entry which is preliminary data.</text>
</comment>
<dbReference type="Proteomes" id="UP000468650">
    <property type="component" value="Unassembled WGS sequence"/>
</dbReference>